<reference evidence="3 4" key="1">
    <citation type="journal article" date="2016" name="BMC Genomics">
        <title>Comparative genomics reveals Cyclospora cayetanensis possesses coccidia-like metabolism and invasion components but unique surface antigens.</title>
        <authorList>
            <person name="Liu S."/>
            <person name="Wang L."/>
            <person name="Zheng H."/>
            <person name="Xu Z."/>
            <person name="Roellig D.M."/>
            <person name="Li N."/>
            <person name="Frace M.A."/>
            <person name="Tang K."/>
            <person name="Arrowood M.J."/>
            <person name="Moss D.M."/>
            <person name="Zhang L."/>
            <person name="Feng Y."/>
            <person name="Xiao L."/>
        </authorList>
    </citation>
    <scope>NUCLEOTIDE SEQUENCE [LARGE SCALE GENOMIC DNA]</scope>
    <source>
        <strain evidence="3 4">CHN_HEN01</strain>
    </source>
</reference>
<feature type="compositionally biased region" description="Basic and acidic residues" evidence="2">
    <location>
        <begin position="308"/>
        <end position="325"/>
    </location>
</feature>
<protein>
    <submittedName>
        <fullName evidence="3">Wd repeat domain-containing protein</fullName>
    </submittedName>
</protein>
<feature type="region of interest" description="Disordered" evidence="2">
    <location>
        <begin position="366"/>
        <end position="399"/>
    </location>
</feature>
<organism evidence="3 4">
    <name type="scientific">Cyclospora cayetanensis</name>
    <dbReference type="NCBI Taxonomy" id="88456"/>
    <lineage>
        <taxon>Eukaryota</taxon>
        <taxon>Sar</taxon>
        <taxon>Alveolata</taxon>
        <taxon>Apicomplexa</taxon>
        <taxon>Conoidasida</taxon>
        <taxon>Coccidia</taxon>
        <taxon>Eucoccidiorida</taxon>
        <taxon>Eimeriorina</taxon>
        <taxon>Eimeriidae</taxon>
        <taxon>Cyclospora</taxon>
    </lineage>
</organism>
<feature type="compositionally biased region" description="Basic residues" evidence="2">
    <location>
        <begin position="952"/>
        <end position="967"/>
    </location>
</feature>
<proteinExistence type="predicted"/>
<dbReference type="EMBL" id="JROU02001494">
    <property type="protein sequence ID" value="OEH76286.1"/>
    <property type="molecule type" value="Genomic_DNA"/>
</dbReference>
<name>A0A1D3CYN2_9EIME</name>
<feature type="compositionally biased region" description="Polar residues" evidence="2">
    <location>
        <begin position="800"/>
        <end position="809"/>
    </location>
</feature>
<dbReference type="InterPro" id="IPR003903">
    <property type="entry name" value="UIM_dom"/>
</dbReference>
<feature type="region of interest" description="Disordered" evidence="2">
    <location>
        <begin position="730"/>
        <end position="967"/>
    </location>
</feature>
<dbReference type="VEuPathDB" id="ToxoDB:LOC34618198"/>
<dbReference type="VEuPathDB" id="ToxoDB:cyc_01133"/>
<feature type="compositionally biased region" description="Basic and acidic residues" evidence="2">
    <location>
        <begin position="760"/>
        <end position="776"/>
    </location>
</feature>
<evidence type="ECO:0000313" key="4">
    <source>
        <dbReference type="Proteomes" id="UP000095192"/>
    </source>
</evidence>
<evidence type="ECO:0000313" key="3">
    <source>
        <dbReference type="EMBL" id="OEH76286.1"/>
    </source>
</evidence>
<feature type="compositionally biased region" description="Polar residues" evidence="2">
    <location>
        <begin position="912"/>
        <end position="922"/>
    </location>
</feature>
<feature type="region of interest" description="Disordered" evidence="2">
    <location>
        <begin position="644"/>
        <end position="679"/>
    </location>
</feature>
<evidence type="ECO:0000256" key="2">
    <source>
        <dbReference type="SAM" id="MobiDB-lite"/>
    </source>
</evidence>
<comment type="caution">
    <text evidence="3">The sequence shown here is derived from an EMBL/GenBank/DDBJ whole genome shotgun (WGS) entry which is preliminary data.</text>
</comment>
<feature type="compositionally biased region" description="Low complexity" evidence="2">
    <location>
        <begin position="651"/>
        <end position="665"/>
    </location>
</feature>
<sequence length="967" mass="107015">MSPTTRFSALQRGAGEGSDELLRPIVWSGETRGGMQVHHSQYQWSRLLERSYYSEKAGRVHQVCLPVRWKAKVFYERVLGSELVATAVKRRCGHCGLGGAAVQCCAPGCLLFFHYACCSLAYLVPSLATEGATKGTIPDPLYFAVERREAQEMLSLRISQEMSCAALPFARGSWEIIDAARRATLGDIVRYFPQLHQQPPLQHDRLQLWSPHLFSACDASVLSVAYDMPGLPVEDEPLQVSAVVELEVLSPPHAAGDRFTLHYCPVPNGAPDCLVLLLDVQRGLYRLLLLQQQLITLQRERLLREQERERQKQEQQQREVDEGARRTPRRRVWMDGRSYSAFVRSIKAPVPEAKETARALLAAAGLQQPPHQPDKSLQDKQQQNSAVEPGRTLPSGASETRRLALASALRAVVGSEVYPHFVIDAISGGSGGSCDSSRGSRDNGTVSVAASDVVAWRHVASLGFEALEIQYLSEEASSDGSPEPSGAPQWLSPWEVEFPPGPQRTEELQLQQVLQQLEFPRERQTFLLQQLSTLMATPAKTSRDSSSKNKALLYEAFIEDIPEWRRLQHGYYRREAALHSDLLLVIHNCRKFNAAEPLSVLCNELERHMSMLQLLPQQEVQQQQLQQHIKEQYKLTCLGRSPPLDSKERVSSVSSQSVDPSAPSVKASSPEEALLHQRQQSQTLLPPLQQHNQEWPVAVAVSYDGLEEQTGILRPRSCRIHGDDDCSPMAAAESFSLPPAEGDAAPLRSKRLRCSSSQREPSEKRHELQQHQEESVTHAAGGTVSSPESSNAMSLERPSTVATQRSSQHAVPRRQGCGAGPRIRGHSGSRRSGGRNSQQHQLLGENDGDRGQGSPQEEWDELQRAMELSLRTFEEEQARHKQQQQQQQQVDGGEGAPGAEARSEQPVHVGGTPSQVYMTGSSQEEDSEGLVAAEGATVSVAGAAAPAVSQRKERRGGKRSRQSRTMY</sequence>
<evidence type="ECO:0000256" key="1">
    <source>
        <dbReference type="ARBA" id="ARBA00023117"/>
    </source>
</evidence>
<dbReference type="PROSITE" id="PS50330">
    <property type="entry name" value="UIM"/>
    <property type="match status" value="1"/>
</dbReference>
<feature type="region of interest" description="Disordered" evidence="2">
    <location>
        <begin position="308"/>
        <end position="329"/>
    </location>
</feature>
<feature type="compositionally biased region" description="Basic residues" evidence="2">
    <location>
        <begin position="823"/>
        <end position="833"/>
    </location>
</feature>
<dbReference type="SUPFAM" id="SSF47370">
    <property type="entry name" value="Bromodomain"/>
    <property type="match status" value="1"/>
</dbReference>
<keyword evidence="4" id="KW-1185">Reference proteome</keyword>
<accession>A0A1D3CYN2</accession>
<dbReference type="InParanoid" id="A0A1D3CYN2"/>
<feature type="compositionally biased region" description="Low complexity" evidence="2">
    <location>
        <begin position="931"/>
        <end position="949"/>
    </location>
</feature>
<dbReference type="Proteomes" id="UP000095192">
    <property type="component" value="Unassembled WGS sequence"/>
</dbReference>
<feature type="region of interest" description="Disordered" evidence="2">
    <location>
        <begin position="475"/>
        <end position="498"/>
    </location>
</feature>
<dbReference type="AlphaFoldDB" id="A0A1D3CYN2"/>
<keyword evidence="1" id="KW-0103">Bromodomain</keyword>
<feature type="compositionally biased region" description="Polar residues" evidence="2">
    <location>
        <begin position="783"/>
        <end position="793"/>
    </location>
</feature>
<gene>
    <name evidence="3" type="ORF">cyc_01133</name>
</gene>
<dbReference type="InterPro" id="IPR036427">
    <property type="entry name" value="Bromodomain-like_sf"/>
</dbReference>